<dbReference type="KEGG" id="azo:azo0710"/>
<organism evidence="2 3">
    <name type="scientific">Azoarcus sp. (strain BH72)</name>
    <dbReference type="NCBI Taxonomy" id="418699"/>
    <lineage>
        <taxon>Bacteria</taxon>
        <taxon>Pseudomonadati</taxon>
        <taxon>Pseudomonadota</taxon>
        <taxon>Betaproteobacteria</taxon>
        <taxon>Rhodocyclales</taxon>
        <taxon>Zoogloeaceae</taxon>
        <taxon>Azoarcus</taxon>
    </lineage>
</organism>
<dbReference type="PANTHER" id="PTHR43591:SF99">
    <property type="entry name" value="OS06G0646000 PROTEIN"/>
    <property type="match status" value="1"/>
</dbReference>
<proteinExistence type="predicted"/>
<dbReference type="InterPro" id="IPR013216">
    <property type="entry name" value="Methyltransf_11"/>
</dbReference>
<feature type="domain" description="Methyltransferase type 11" evidence="1">
    <location>
        <begin position="54"/>
        <end position="151"/>
    </location>
</feature>
<reference evidence="2 3" key="1">
    <citation type="journal article" date="2006" name="Nat. Biotechnol.">
        <title>Complete genome of the mutualistic, N2-fixing grass endophyte Azoarcus sp. strain BH72.</title>
        <authorList>
            <person name="Krause A."/>
            <person name="Ramakumar A."/>
            <person name="Bartels D."/>
            <person name="Battistoni F."/>
            <person name="Bekel T."/>
            <person name="Boch J."/>
            <person name="Boehm M."/>
            <person name="Friedrich F."/>
            <person name="Hurek T."/>
            <person name="Krause L."/>
            <person name="Linke B."/>
            <person name="McHardy A.C."/>
            <person name="Sarkar A."/>
            <person name="Schneiker S."/>
            <person name="Syed A.A."/>
            <person name="Thauer R."/>
            <person name="Vorhoelter F.-J."/>
            <person name="Weidner S."/>
            <person name="Puehler A."/>
            <person name="Reinhold-Hurek B."/>
            <person name="Kaiser O."/>
            <person name="Goesmann A."/>
        </authorList>
    </citation>
    <scope>NUCLEOTIDE SEQUENCE [LARGE SCALE GENOMIC DNA]</scope>
    <source>
        <strain evidence="2 3">BH72</strain>
    </source>
</reference>
<dbReference type="SUPFAM" id="SSF53335">
    <property type="entry name" value="S-adenosyl-L-methionine-dependent methyltransferases"/>
    <property type="match status" value="1"/>
</dbReference>
<name>A1K3C2_AZOSB</name>
<dbReference type="Pfam" id="PF08241">
    <property type="entry name" value="Methyltransf_11"/>
    <property type="match status" value="1"/>
</dbReference>
<dbReference type="Proteomes" id="UP000002588">
    <property type="component" value="Chromosome"/>
</dbReference>
<sequence length="281" mass="29306">MTQDAPFDPRRFKAQERAGFNRIAARYAGGAPLRAALAEAVLNAARLEPGLRVLDLASGPGLLALPAATQVAPHGWVLATDIAETMLAEAARRSDDTAPLLFAAADAEHLCVPDASIDRVLAGLALFLFPDPARALAEVGRVLAPGGRVVLSVWGPRAEVPLLHRAQDAIATALGPPRVARPSVFRLGEAGALAQLLDAAGFTDIRVEPCSFSCPFDDADAYWQAFLDLAGGVAEAMAQVPESRLAAVRAAVADAIAPHRLPAGGYRLPATALVAVARRPD</sequence>
<dbReference type="InterPro" id="IPR029063">
    <property type="entry name" value="SAM-dependent_MTases_sf"/>
</dbReference>
<keyword evidence="2" id="KW-0489">Methyltransferase</keyword>
<evidence type="ECO:0000313" key="2">
    <source>
        <dbReference type="EMBL" id="CAL93327.1"/>
    </source>
</evidence>
<evidence type="ECO:0000259" key="1">
    <source>
        <dbReference type="Pfam" id="PF08241"/>
    </source>
</evidence>
<gene>
    <name evidence="2" type="ordered locus">azo0710</name>
</gene>
<dbReference type="CDD" id="cd02440">
    <property type="entry name" value="AdoMet_MTases"/>
    <property type="match status" value="1"/>
</dbReference>
<protein>
    <submittedName>
        <fullName evidence="2">Methyltransferase</fullName>
    </submittedName>
</protein>
<dbReference type="GO" id="GO:0032259">
    <property type="term" value="P:methylation"/>
    <property type="evidence" value="ECO:0007669"/>
    <property type="project" value="UniProtKB-KW"/>
</dbReference>
<accession>A1K3C2</accession>
<dbReference type="RefSeq" id="WP_011764445.1">
    <property type="nucleotide sequence ID" value="NC_008702.1"/>
</dbReference>
<dbReference type="EMBL" id="AM406670">
    <property type="protein sequence ID" value="CAL93327.1"/>
    <property type="molecule type" value="Genomic_DNA"/>
</dbReference>
<dbReference type="STRING" id="62928.azo0710"/>
<evidence type="ECO:0000313" key="3">
    <source>
        <dbReference type="Proteomes" id="UP000002588"/>
    </source>
</evidence>
<dbReference type="Gene3D" id="3.40.50.150">
    <property type="entry name" value="Vaccinia Virus protein VP39"/>
    <property type="match status" value="1"/>
</dbReference>
<dbReference type="eggNOG" id="COG2226">
    <property type="taxonomic scope" value="Bacteria"/>
</dbReference>
<dbReference type="GO" id="GO:0008757">
    <property type="term" value="F:S-adenosylmethionine-dependent methyltransferase activity"/>
    <property type="evidence" value="ECO:0007669"/>
    <property type="project" value="InterPro"/>
</dbReference>
<dbReference type="PANTHER" id="PTHR43591">
    <property type="entry name" value="METHYLTRANSFERASE"/>
    <property type="match status" value="1"/>
</dbReference>
<keyword evidence="2" id="KW-0808">Transferase</keyword>
<dbReference type="HOGENOM" id="CLU_037990_2_3_4"/>
<dbReference type="AlphaFoldDB" id="A1K3C2"/>
<keyword evidence="3" id="KW-1185">Reference proteome</keyword>